<sequence>MNTSDHNQSSIPHLILPKDSSYNIMSPENVSPPPYNTRPPQVSFYTRPLTTTALEGDELDDSAISPLTLRINTSINILKNNNLICLSDSPANHATAIADAVTQAIQKHSSGNCGIPMIDGNGNPRPVRIEIDAGMVTDGVGNVVGSERIVQEVLRQRSEMKRQRESPTAPSLFVGESSKRRRSHS</sequence>
<feature type="region of interest" description="Disordered" evidence="1">
    <location>
        <begin position="155"/>
        <end position="185"/>
    </location>
</feature>
<dbReference type="RefSeq" id="XP_046121857.1">
    <property type="nucleotide sequence ID" value="XM_046258944.1"/>
</dbReference>
<dbReference type="EMBL" id="MU251244">
    <property type="protein sequence ID" value="KAG9257933.1"/>
    <property type="molecule type" value="Genomic_DNA"/>
</dbReference>
<protein>
    <submittedName>
        <fullName evidence="2">Uncharacterized protein</fullName>
    </submittedName>
</protein>
<dbReference type="Proteomes" id="UP000887229">
    <property type="component" value="Unassembled WGS sequence"/>
</dbReference>
<proteinExistence type="predicted"/>
<dbReference type="OrthoDB" id="5409271at2759"/>
<comment type="caution">
    <text evidence="2">The sequence shown here is derived from an EMBL/GenBank/DDBJ whole genome shotgun (WGS) entry which is preliminary data.</text>
</comment>
<organism evidence="2 3">
    <name type="scientific">Emericellopsis atlantica</name>
    <dbReference type="NCBI Taxonomy" id="2614577"/>
    <lineage>
        <taxon>Eukaryota</taxon>
        <taxon>Fungi</taxon>
        <taxon>Dikarya</taxon>
        <taxon>Ascomycota</taxon>
        <taxon>Pezizomycotina</taxon>
        <taxon>Sordariomycetes</taxon>
        <taxon>Hypocreomycetidae</taxon>
        <taxon>Hypocreales</taxon>
        <taxon>Bionectriaceae</taxon>
        <taxon>Emericellopsis</taxon>
    </lineage>
</organism>
<dbReference type="GeneID" id="70289847"/>
<dbReference type="AlphaFoldDB" id="A0A9P7ZT88"/>
<name>A0A9P7ZT88_9HYPO</name>
<feature type="compositionally biased region" description="Basic and acidic residues" evidence="1">
    <location>
        <begin position="155"/>
        <end position="165"/>
    </location>
</feature>
<reference evidence="2" key="1">
    <citation type="journal article" date="2021" name="IMA Fungus">
        <title>Genomic characterization of three marine fungi, including Emericellopsis atlantica sp. nov. with signatures of a generalist lifestyle and marine biomass degradation.</title>
        <authorList>
            <person name="Hagestad O.C."/>
            <person name="Hou L."/>
            <person name="Andersen J.H."/>
            <person name="Hansen E.H."/>
            <person name="Altermark B."/>
            <person name="Li C."/>
            <person name="Kuhnert E."/>
            <person name="Cox R.J."/>
            <person name="Crous P.W."/>
            <person name="Spatafora J.W."/>
            <person name="Lail K."/>
            <person name="Amirebrahimi M."/>
            <person name="Lipzen A."/>
            <person name="Pangilinan J."/>
            <person name="Andreopoulos W."/>
            <person name="Hayes R.D."/>
            <person name="Ng V."/>
            <person name="Grigoriev I.V."/>
            <person name="Jackson S.A."/>
            <person name="Sutton T.D.S."/>
            <person name="Dobson A.D.W."/>
            <person name="Rama T."/>
        </authorList>
    </citation>
    <scope>NUCLEOTIDE SEQUENCE</scope>
    <source>
        <strain evidence="2">TS7</strain>
    </source>
</reference>
<accession>A0A9P7ZT88</accession>
<evidence type="ECO:0000256" key="1">
    <source>
        <dbReference type="SAM" id="MobiDB-lite"/>
    </source>
</evidence>
<keyword evidence="3" id="KW-1185">Reference proteome</keyword>
<evidence type="ECO:0000313" key="3">
    <source>
        <dbReference type="Proteomes" id="UP000887229"/>
    </source>
</evidence>
<evidence type="ECO:0000313" key="2">
    <source>
        <dbReference type="EMBL" id="KAG9257933.1"/>
    </source>
</evidence>
<gene>
    <name evidence="2" type="ORF">F5Z01DRAFT_310108</name>
</gene>